<keyword evidence="5" id="KW-0539">Nucleus</keyword>
<feature type="compositionally biased region" description="Polar residues" evidence="6">
    <location>
        <begin position="1015"/>
        <end position="1026"/>
    </location>
</feature>
<feature type="compositionally biased region" description="Basic and acidic residues" evidence="6">
    <location>
        <begin position="497"/>
        <end position="512"/>
    </location>
</feature>
<feature type="compositionally biased region" description="Low complexity" evidence="6">
    <location>
        <begin position="262"/>
        <end position="273"/>
    </location>
</feature>
<sequence>MGGSLGSLDHPGLVNIGLWKHRDEVSPVVSIKVMAKSLQPWLGDLVEGELNAVIEWHKATQNAPKIKRDPDSRFHDDGSNFRSAVQSPPLTLDSKVQILEVICLSPSPIMLLSDGNVSVKAKLSDTAVSVIEDELEEPLSTDMKGDVISINSINVVSTPYGPADGCLQLEVENLQYLYHLRKTVGTPDAIGQRQNVSTLLEEIRTIRAQQYTDDSPTDATSKLPRSRQNSVVPQSQAAAGSAHYDTGAPEAQLGEGGSQPGSLSNSSTNTQTSPAIHSLQTQQGFATQAKAPLKKARKGPSLGKEGYEMAGGVNLAKPMGPALGIDKNAATSPPRSHRAEASTTNTAQLLNLFGGGAKAPSRPRNAEEIIEIDVEKSADGDKATAATPRVERLATTDHEAFHDSQRSVKRRRLTAQNSETGIEYARRKIPAQQQSLLERKESWFPSMPGQVFPVPNVPIELLKAWDLAARDNHAESANEASHERYLESVGRAAPAIERNDHDGATSASRHDRDDEDLGTSSSSSSDEEFGESQWPTSQPTPKKDFSPPLKRSTLPPDSTEESAGGSYKPSRSPEKPDNVQSRSPAWSSRHGPEATAMRELPNRSPQKHRLPPKPQPPSGWDQYVPEYSVLRQDRPSSPNDRGFARAPRLTQDRRRPQSSQLSSSGEWNTYAEERSGRSRGGSRERPVPSDHRYGQSDSRWTARANLPPQSSHLDNMAASSHQSPERYLSRNPRAAGPDSSTRSARTMQPPPLADHYSPRRKSSTSSYLASGGSSSSRRQDPTGMTKQERSDQFKGERANLGAGQNSLRGRLSAESPFQHSPNALAGHSSTSNAHGRTLAPSRPFSQTGESYYGMFSGIRAGQLSNSPTSSGAGDVSQRFLQRSSGKTPSYPSSHHSYVPSNSDSATVIKGTQYSDDGGEIEMGVPRPLQDPATEHRQRRSEHYRDAQRKEWLLAHFVVSYNAGPYMSMIHKEYLQSHPADRAPVDEFKKAIHAAFPALAGQAGPRSLKRKGSVPALSSSLNATSVGLPQLDGSNAADESPRLDPTRNAQPSRSTIKPYDKQRVSTAEHDGDGLSLSQRWGDPSRSRPNGLLGTRALKGNTSTEVKAPRETKFQSNPAAKSLPQALPALESKPAGRQEATTWNPHEEDRRASPPSLAFTDFASAWKSLAPGGAFARQQPGIVPNQRRRGRRPVNLLGWRF</sequence>
<feature type="compositionally biased region" description="Polar residues" evidence="6">
    <location>
        <begin position="815"/>
        <end position="834"/>
    </location>
</feature>
<feature type="compositionally biased region" description="Basic and acidic residues" evidence="6">
    <location>
        <begin position="932"/>
        <end position="942"/>
    </location>
</feature>
<feature type="compositionally biased region" description="Low complexity" evidence="6">
    <location>
        <begin position="763"/>
        <end position="776"/>
    </location>
</feature>
<feature type="region of interest" description="Disordered" evidence="6">
    <location>
        <begin position="917"/>
        <end position="942"/>
    </location>
</feature>
<feature type="compositionally biased region" description="Polar residues" evidence="6">
    <location>
        <begin position="878"/>
        <end position="887"/>
    </location>
</feature>
<evidence type="ECO:0000313" key="9">
    <source>
        <dbReference type="Proteomes" id="UP000270230"/>
    </source>
</evidence>
<dbReference type="VEuPathDB" id="FungiDB:BTJ68_07829"/>
<dbReference type="OrthoDB" id="3538943at2759"/>
<feature type="compositionally biased region" description="Polar residues" evidence="6">
    <location>
        <begin position="226"/>
        <end position="238"/>
    </location>
</feature>
<evidence type="ECO:0000259" key="7">
    <source>
        <dbReference type="Pfam" id="PF10341"/>
    </source>
</evidence>
<keyword evidence="3" id="KW-0158">Chromosome</keyword>
<feature type="compositionally biased region" description="Polar residues" evidence="6">
    <location>
        <begin position="274"/>
        <end position="286"/>
    </location>
</feature>
<evidence type="ECO:0000256" key="2">
    <source>
        <dbReference type="ARBA" id="ARBA00004574"/>
    </source>
</evidence>
<evidence type="ECO:0000256" key="6">
    <source>
        <dbReference type="SAM" id="MobiDB-lite"/>
    </source>
</evidence>
<accession>A0A3M7B314</accession>
<reference evidence="8 9" key="1">
    <citation type="journal article" date="2018" name="BMC Genomics">
        <title>Genomic evidence for intraspecific hybridization in a clonal and extremely halotolerant yeast.</title>
        <authorList>
            <person name="Gostincar C."/>
            <person name="Stajich J.E."/>
            <person name="Zupancic J."/>
            <person name="Zalar P."/>
            <person name="Gunde-Cimerman N."/>
        </authorList>
    </citation>
    <scope>NUCLEOTIDE SEQUENCE [LARGE SCALE GENOMIC DNA]</scope>
    <source>
        <strain evidence="8 9">EXF-151</strain>
    </source>
</reference>
<feature type="region of interest" description="Disordered" evidence="6">
    <location>
        <begin position="1002"/>
        <end position="1152"/>
    </location>
</feature>
<dbReference type="Proteomes" id="UP000270230">
    <property type="component" value="Unassembled WGS sequence"/>
</dbReference>
<gene>
    <name evidence="8" type="ORF">D0865_14282</name>
</gene>
<feature type="compositionally biased region" description="Polar residues" evidence="6">
    <location>
        <begin position="707"/>
        <end position="722"/>
    </location>
</feature>
<protein>
    <recommendedName>
        <fullName evidence="7">Shelterin complex subunit TPP1/Est3 domain-containing protein</fullName>
    </recommendedName>
</protein>
<feature type="region of interest" description="Disordered" evidence="6">
    <location>
        <begin position="207"/>
        <end position="305"/>
    </location>
</feature>
<proteinExistence type="predicted"/>
<comment type="caution">
    <text evidence="8">The sequence shown here is derived from an EMBL/GenBank/DDBJ whole genome shotgun (WGS) entry which is preliminary data.</text>
</comment>
<feature type="compositionally biased region" description="Basic and acidic residues" evidence="6">
    <location>
        <begin position="671"/>
        <end position="694"/>
    </location>
</feature>
<evidence type="ECO:0000256" key="4">
    <source>
        <dbReference type="ARBA" id="ARBA00022895"/>
    </source>
</evidence>
<feature type="region of interest" description="Disordered" evidence="6">
    <location>
        <begin position="863"/>
        <end position="904"/>
    </location>
</feature>
<name>A0A3M7B314_HORWE</name>
<dbReference type="GO" id="GO:0007004">
    <property type="term" value="P:telomere maintenance via telomerase"/>
    <property type="evidence" value="ECO:0007669"/>
    <property type="project" value="InterPro"/>
</dbReference>
<organism evidence="8 9">
    <name type="scientific">Hortaea werneckii</name>
    <name type="common">Black yeast</name>
    <name type="synonym">Cladosporium werneckii</name>
    <dbReference type="NCBI Taxonomy" id="91943"/>
    <lineage>
        <taxon>Eukaryota</taxon>
        <taxon>Fungi</taxon>
        <taxon>Dikarya</taxon>
        <taxon>Ascomycota</taxon>
        <taxon>Pezizomycotina</taxon>
        <taxon>Dothideomycetes</taxon>
        <taxon>Dothideomycetidae</taxon>
        <taxon>Mycosphaerellales</taxon>
        <taxon>Teratosphaeriaceae</taxon>
        <taxon>Hortaea</taxon>
    </lineage>
</organism>
<dbReference type="AlphaFoldDB" id="A0A3M7B314"/>
<dbReference type="GO" id="GO:0005697">
    <property type="term" value="C:telomerase holoenzyme complex"/>
    <property type="evidence" value="ECO:0007669"/>
    <property type="project" value="InterPro"/>
</dbReference>
<dbReference type="GO" id="GO:0042162">
    <property type="term" value="F:telomeric DNA binding"/>
    <property type="evidence" value="ECO:0007669"/>
    <property type="project" value="InterPro"/>
</dbReference>
<feature type="compositionally biased region" description="Basic and acidic residues" evidence="6">
    <location>
        <begin position="786"/>
        <end position="797"/>
    </location>
</feature>
<dbReference type="GO" id="GO:0000781">
    <property type="term" value="C:chromosome, telomeric region"/>
    <property type="evidence" value="ECO:0007669"/>
    <property type="project" value="UniProtKB-SubCell"/>
</dbReference>
<evidence type="ECO:0000256" key="5">
    <source>
        <dbReference type="ARBA" id="ARBA00023242"/>
    </source>
</evidence>
<feature type="compositionally biased region" description="Low complexity" evidence="6">
    <location>
        <begin position="888"/>
        <end position="904"/>
    </location>
</feature>
<evidence type="ECO:0000256" key="1">
    <source>
        <dbReference type="ARBA" id="ARBA00004123"/>
    </source>
</evidence>
<evidence type="ECO:0000313" key="8">
    <source>
        <dbReference type="EMBL" id="RMY34057.1"/>
    </source>
</evidence>
<feature type="compositionally biased region" description="Basic and acidic residues" evidence="6">
    <location>
        <begin position="1057"/>
        <end position="1071"/>
    </location>
</feature>
<dbReference type="Pfam" id="PF10341">
    <property type="entry name" value="TPP1"/>
    <property type="match status" value="1"/>
</dbReference>
<evidence type="ECO:0000256" key="3">
    <source>
        <dbReference type="ARBA" id="ARBA00022454"/>
    </source>
</evidence>
<comment type="subcellular location">
    <subcellularLocation>
        <location evidence="2">Chromosome</location>
        <location evidence="2">Telomere</location>
    </subcellularLocation>
    <subcellularLocation>
        <location evidence="1">Nucleus</location>
    </subcellularLocation>
</comment>
<dbReference type="InterPro" id="IPR019437">
    <property type="entry name" value="TPP1/Est3"/>
</dbReference>
<feature type="domain" description="Shelterin complex subunit TPP1/Est3" evidence="7">
    <location>
        <begin position="38"/>
        <end position="157"/>
    </location>
</feature>
<keyword evidence="4" id="KW-0779">Telomere</keyword>
<feature type="compositionally biased region" description="Polar residues" evidence="6">
    <location>
        <begin position="207"/>
        <end position="220"/>
    </location>
</feature>
<feature type="region of interest" description="Disordered" evidence="6">
    <location>
        <begin position="491"/>
        <end position="839"/>
    </location>
</feature>
<dbReference type="EMBL" id="QWIN01002016">
    <property type="protein sequence ID" value="RMY34057.1"/>
    <property type="molecule type" value="Genomic_DNA"/>
</dbReference>